<proteinExistence type="predicted"/>
<dbReference type="Pfam" id="PF06551">
    <property type="entry name" value="DUF1120"/>
    <property type="match status" value="1"/>
</dbReference>
<reference evidence="2" key="1">
    <citation type="submission" date="2023-04" db="EMBL/GenBank/DDBJ databases">
        <title>APH(3)-Id, a novel chromosomal aminoglycoside phosphotransferase, identified from an environmental isolate of Kluyvera intermedia DW18.</title>
        <authorList>
            <person name="Sha Y."/>
        </authorList>
    </citation>
    <scope>NUCLEOTIDE SEQUENCE</scope>
    <source>
        <strain evidence="2">DW18</strain>
    </source>
</reference>
<evidence type="ECO:0000313" key="3">
    <source>
        <dbReference type="Proteomes" id="UP001177527"/>
    </source>
</evidence>
<protein>
    <submittedName>
        <fullName evidence="2">DUF1120 domain-containing protein</fullName>
    </submittedName>
</protein>
<dbReference type="InterPro" id="IPR010546">
    <property type="entry name" value="DUF1120"/>
</dbReference>
<feature type="chain" id="PRO_5041699815" evidence="1">
    <location>
        <begin position="20"/>
        <end position="224"/>
    </location>
</feature>
<dbReference type="Proteomes" id="UP001177527">
    <property type="component" value="Chromosome"/>
</dbReference>
<feature type="signal peptide" evidence="1">
    <location>
        <begin position="1"/>
        <end position="19"/>
    </location>
</feature>
<sequence length="224" mass="22955">MKKTLLAIILAACASSAIAAPTAVLKVKGVLTNSACSPTLSNSGVVDYGTVHLSDLSDSAVNQLGQKTIDLTITCDAATKVSWNLVDDRVDSRAGLTVDNGNATSGAVSATNQTYGVGMTAGNVAIGNYSLFVNVGSVVADTSTVDTIAMDGNNNTWTKSTDGVTEGLNNRDITVATAGSLEPLAFTSATFPLVTSLAIQDTKTLAITDDTNLDGQVTISLRYL</sequence>
<dbReference type="AlphaFoldDB" id="A0AA95JXN6"/>
<accession>A0AA95JXN6</accession>
<dbReference type="RefSeq" id="WP_280557698.1">
    <property type="nucleotide sequence ID" value="NZ_CP123488.1"/>
</dbReference>
<organism evidence="2 3">
    <name type="scientific">Kluyvera intermedia</name>
    <name type="common">Enterobacter intermedius</name>
    <dbReference type="NCBI Taxonomy" id="61648"/>
    <lineage>
        <taxon>Bacteria</taxon>
        <taxon>Pseudomonadati</taxon>
        <taxon>Pseudomonadota</taxon>
        <taxon>Gammaproteobacteria</taxon>
        <taxon>Enterobacterales</taxon>
        <taxon>Enterobacteriaceae</taxon>
        <taxon>Kluyvera</taxon>
    </lineage>
</organism>
<gene>
    <name evidence="2" type="ORF">QBD33_04485</name>
</gene>
<evidence type="ECO:0000256" key="1">
    <source>
        <dbReference type="SAM" id="SignalP"/>
    </source>
</evidence>
<evidence type="ECO:0000313" key="2">
    <source>
        <dbReference type="EMBL" id="WGL57063.1"/>
    </source>
</evidence>
<dbReference type="EMBL" id="CP123488">
    <property type="protein sequence ID" value="WGL57063.1"/>
    <property type="molecule type" value="Genomic_DNA"/>
</dbReference>
<keyword evidence="1" id="KW-0732">Signal</keyword>
<name>A0AA95JXN6_KLUIN</name>